<dbReference type="InterPro" id="IPR013149">
    <property type="entry name" value="ADH-like_C"/>
</dbReference>
<dbReference type="SUPFAM" id="SSF51735">
    <property type="entry name" value="NAD(P)-binding Rossmann-fold domains"/>
    <property type="match status" value="1"/>
</dbReference>
<evidence type="ECO:0000259" key="1">
    <source>
        <dbReference type="SMART" id="SM00829"/>
    </source>
</evidence>
<dbReference type="InterPro" id="IPR020843">
    <property type="entry name" value="ER"/>
</dbReference>
<dbReference type="Pfam" id="PF08240">
    <property type="entry name" value="ADH_N"/>
    <property type="match status" value="1"/>
</dbReference>
<reference evidence="3" key="1">
    <citation type="submission" date="2011-02" db="EMBL/GenBank/DDBJ databases">
        <title>The complete genome of Planctomyces brasiliensis DSM 5305.</title>
        <authorList>
            <person name="Lucas S."/>
            <person name="Copeland A."/>
            <person name="Lapidus A."/>
            <person name="Bruce D."/>
            <person name="Goodwin L."/>
            <person name="Pitluck S."/>
            <person name="Kyrpides N."/>
            <person name="Mavromatis K."/>
            <person name="Pagani I."/>
            <person name="Ivanova N."/>
            <person name="Ovchinnikova G."/>
            <person name="Lu M."/>
            <person name="Detter J.C."/>
            <person name="Han C."/>
            <person name="Land M."/>
            <person name="Hauser L."/>
            <person name="Markowitz V."/>
            <person name="Cheng J.-F."/>
            <person name="Hugenholtz P."/>
            <person name="Woyke T."/>
            <person name="Wu D."/>
            <person name="Tindall B."/>
            <person name="Pomrenke H.G."/>
            <person name="Brambilla E."/>
            <person name="Klenk H.-P."/>
            <person name="Eisen J.A."/>
        </authorList>
    </citation>
    <scope>NUCLEOTIDE SEQUENCE [LARGE SCALE GENOMIC DNA]</scope>
    <source>
        <strain evidence="3">ATCC 49424 / DSM 5305 / JCM 21570 / NBRC 103401 / IFAM 1448</strain>
    </source>
</reference>
<dbReference type="EMBL" id="CP002546">
    <property type="protein sequence ID" value="ADY61200.1"/>
    <property type="molecule type" value="Genomic_DNA"/>
</dbReference>
<keyword evidence="3" id="KW-1185">Reference proteome</keyword>
<accession>F0SQ23</accession>
<dbReference type="Gene3D" id="3.40.50.720">
    <property type="entry name" value="NAD(P)-binding Rossmann-like Domain"/>
    <property type="match status" value="1"/>
</dbReference>
<protein>
    <submittedName>
        <fullName evidence="2">NADPH:quinone reductase</fullName>
        <ecNumber evidence="2">1.6.5.5</ecNumber>
    </submittedName>
</protein>
<dbReference type="Pfam" id="PF00107">
    <property type="entry name" value="ADH_zinc_N"/>
    <property type="match status" value="1"/>
</dbReference>
<dbReference type="InterPro" id="IPR013154">
    <property type="entry name" value="ADH-like_N"/>
</dbReference>
<keyword evidence="2" id="KW-0560">Oxidoreductase</keyword>
<dbReference type="EC" id="1.6.5.5" evidence="2"/>
<dbReference type="STRING" id="756272.Plabr_3603"/>
<sequence length="342" mass="36602">MSGDKMMRAWRVVGDGGIDALQLEDVAEEAVGPQDVRVQIKACSLNYRDLSVVGGGYPRNDTRPVIAMSDGAGEVVDVGENVTRFKKGDRVCPIFVRDWISGPPTDALLKTGLGGGVDGVLAENRVFSQESLVSIPEYLSYEQAATLPCAAVTAWHALFVSGELQPGQTVLLLGTGGVSIFALQMAKAAGAKVIVTSSSDEKLQRAKQLGADETINYREYPEWHKEVHKLTAGVGVDHVVEVGGPGTLERSLKAASVGGRIHLIGVLDSPTSKVGPLPVVFNLLRVQGIYVGSRVMFEQMNAAFVANQIEPIIDASYSFEDAKQAYEALSRQQHLGKIVITL</sequence>
<proteinExistence type="predicted"/>
<name>F0SQ23_RUBBR</name>
<organism evidence="2 3">
    <name type="scientific">Rubinisphaera brasiliensis (strain ATCC 49424 / DSM 5305 / JCM 21570 / IAM 15109 / NBRC 103401 / IFAM 1448)</name>
    <name type="common">Planctomyces brasiliensis</name>
    <dbReference type="NCBI Taxonomy" id="756272"/>
    <lineage>
        <taxon>Bacteria</taxon>
        <taxon>Pseudomonadati</taxon>
        <taxon>Planctomycetota</taxon>
        <taxon>Planctomycetia</taxon>
        <taxon>Planctomycetales</taxon>
        <taxon>Planctomycetaceae</taxon>
        <taxon>Rubinisphaera</taxon>
    </lineage>
</organism>
<evidence type="ECO:0000313" key="3">
    <source>
        <dbReference type="Proteomes" id="UP000006860"/>
    </source>
</evidence>
<feature type="domain" description="Enoyl reductase (ER)" evidence="1">
    <location>
        <begin position="16"/>
        <end position="340"/>
    </location>
</feature>
<dbReference type="eggNOG" id="COG0604">
    <property type="taxonomic scope" value="Bacteria"/>
</dbReference>
<dbReference type="HOGENOM" id="CLU_026673_3_4_0"/>
<dbReference type="Proteomes" id="UP000006860">
    <property type="component" value="Chromosome"/>
</dbReference>
<dbReference type="InterPro" id="IPR011032">
    <property type="entry name" value="GroES-like_sf"/>
</dbReference>
<dbReference type="PANTHER" id="PTHR45033">
    <property type="match status" value="1"/>
</dbReference>
<dbReference type="AlphaFoldDB" id="F0SQ23"/>
<dbReference type="SUPFAM" id="SSF50129">
    <property type="entry name" value="GroES-like"/>
    <property type="match status" value="1"/>
</dbReference>
<dbReference type="Gene3D" id="3.90.180.10">
    <property type="entry name" value="Medium-chain alcohol dehydrogenases, catalytic domain"/>
    <property type="match status" value="1"/>
</dbReference>
<dbReference type="InterPro" id="IPR052711">
    <property type="entry name" value="Zinc_ADH-like"/>
</dbReference>
<dbReference type="PANTHER" id="PTHR45033:SF2">
    <property type="entry name" value="ZINC-TYPE ALCOHOL DEHYDROGENASE-LIKE PROTEIN C1773.06C"/>
    <property type="match status" value="1"/>
</dbReference>
<dbReference type="SMART" id="SM00829">
    <property type="entry name" value="PKS_ER"/>
    <property type="match status" value="1"/>
</dbReference>
<dbReference type="GO" id="GO:0003960">
    <property type="term" value="F:quinone reductase (NADPH) activity"/>
    <property type="evidence" value="ECO:0007669"/>
    <property type="project" value="UniProtKB-EC"/>
</dbReference>
<dbReference type="InterPro" id="IPR036291">
    <property type="entry name" value="NAD(P)-bd_dom_sf"/>
</dbReference>
<dbReference type="CDD" id="cd08276">
    <property type="entry name" value="MDR7"/>
    <property type="match status" value="1"/>
</dbReference>
<gene>
    <name evidence="2" type="ordered locus">Plabr_3603</name>
</gene>
<evidence type="ECO:0000313" key="2">
    <source>
        <dbReference type="EMBL" id="ADY61200.1"/>
    </source>
</evidence>
<dbReference type="KEGG" id="pbs:Plabr_3603"/>